<evidence type="ECO:0000256" key="4">
    <source>
        <dbReference type="ARBA" id="ARBA00022946"/>
    </source>
</evidence>
<dbReference type="Proteomes" id="UP000186594">
    <property type="component" value="Unassembled WGS sequence"/>
</dbReference>
<dbReference type="Pfam" id="PF00285">
    <property type="entry name" value="Citrate_synt"/>
    <property type="match status" value="1"/>
</dbReference>
<gene>
    <name evidence="7" type="ORF">NEOLI_003913</name>
</gene>
<dbReference type="InterPro" id="IPR036969">
    <property type="entry name" value="Citrate_synthase_sf"/>
</dbReference>
<dbReference type="GO" id="GO:0046912">
    <property type="term" value="F:acyltransferase activity, acyl groups converted into alkyl on transfer"/>
    <property type="evidence" value="ECO:0007669"/>
    <property type="project" value="InterPro"/>
</dbReference>
<dbReference type="InterPro" id="IPR019810">
    <property type="entry name" value="Citrate_synthase_AS"/>
</dbReference>
<dbReference type="GO" id="GO:0005759">
    <property type="term" value="C:mitochondrial matrix"/>
    <property type="evidence" value="ECO:0007669"/>
    <property type="project" value="TreeGrafter"/>
</dbReference>
<dbReference type="GO" id="GO:0006099">
    <property type="term" value="P:tricarboxylic acid cycle"/>
    <property type="evidence" value="ECO:0007669"/>
    <property type="project" value="TreeGrafter"/>
</dbReference>
<name>A0A1U7LPP6_NEOID</name>
<comment type="caution">
    <text evidence="7">The sequence shown here is derived from an EMBL/GenBank/DDBJ whole genome shotgun (WGS) entry which is preliminary data.</text>
</comment>
<comment type="subcellular location">
    <subcellularLocation>
        <location evidence="1">Mitochondrion</location>
    </subcellularLocation>
</comment>
<dbReference type="InterPro" id="IPR016143">
    <property type="entry name" value="Citrate_synth-like_sm_a-sub"/>
</dbReference>
<evidence type="ECO:0000256" key="3">
    <source>
        <dbReference type="ARBA" id="ARBA00022679"/>
    </source>
</evidence>
<evidence type="ECO:0000313" key="8">
    <source>
        <dbReference type="Proteomes" id="UP000186594"/>
    </source>
</evidence>
<dbReference type="FunFam" id="1.10.580.10:FF:000001">
    <property type="entry name" value="Citrate synthase"/>
    <property type="match status" value="1"/>
</dbReference>
<organism evidence="7 8">
    <name type="scientific">Neolecta irregularis (strain DAH-3)</name>
    <dbReference type="NCBI Taxonomy" id="1198029"/>
    <lineage>
        <taxon>Eukaryota</taxon>
        <taxon>Fungi</taxon>
        <taxon>Dikarya</taxon>
        <taxon>Ascomycota</taxon>
        <taxon>Taphrinomycotina</taxon>
        <taxon>Neolectales</taxon>
        <taxon>Neolectaceae</taxon>
        <taxon>Neolecta</taxon>
    </lineage>
</organism>
<keyword evidence="4" id="KW-0809">Transit peptide</keyword>
<dbReference type="PRINTS" id="PR00143">
    <property type="entry name" value="CITRTSNTHASE"/>
</dbReference>
<dbReference type="EMBL" id="LXFE01000705">
    <property type="protein sequence ID" value="OLL24627.1"/>
    <property type="molecule type" value="Genomic_DNA"/>
</dbReference>
<accession>A0A1U7LPP6</accession>
<proteinExistence type="inferred from homology"/>
<dbReference type="Gene3D" id="1.10.230.10">
    <property type="entry name" value="Cytochrome P450-Terp, domain 2"/>
    <property type="match status" value="1"/>
</dbReference>
<dbReference type="PANTHER" id="PTHR11739:SF15">
    <property type="entry name" value="CITRATE SYNTHASE 3, MITOCHONDRIAL"/>
    <property type="match status" value="1"/>
</dbReference>
<keyword evidence="5" id="KW-0496">Mitochondrion</keyword>
<evidence type="ECO:0000256" key="6">
    <source>
        <dbReference type="RuleBase" id="RU000441"/>
    </source>
</evidence>
<protein>
    <recommendedName>
        <fullName evidence="6">Citrate synthase</fullName>
    </recommendedName>
</protein>
<evidence type="ECO:0000256" key="5">
    <source>
        <dbReference type="ARBA" id="ARBA00023128"/>
    </source>
</evidence>
<evidence type="ECO:0000313" key="7">
    <source>
        <dbReference type="EMBL" id="OLL24627.1"/>
    </source>
</evidence>
<dbReference type="OrthoDB" id="8017587at2759"/>
<dbReference type="SUPFAM" id="SSF48256">
    <property type="entry name" value="Citrate synthase"/>
    <property type="match status" value="1"/>
</dbReference>
<dbReference type="PROSITE" id="PS00480">
    <property type="entry name" value="CITRATE_SYNTHASE"/>
    <property type="match status" value="1"/>
</dbReference>
<dbReference type="NCBIfam" id="NF007128">
    <property type="entry name" value="PRK09569.1"/>
    <property type="match status" value="1"/>
</dbReference>
<dbReference type="InterPro" id="IPR016142">
    <property type="entry name" value="Citrate_synth-like_lrg_a-sub"/>
</dbReference>
<dbReference type="InterPro" id="IPR002020">
    <property type="entry name" value="Citrate_synthase"/>
</dbReference>
<sequence length="955" mass="108614">MDGARPDEVCVEQSAVGKHTPSFEIEAKYSGPTEYDIVATYSSDDAPDAFVDKAKFPGAEVHFNGSEMEVNAHHLSDWEMPQVISNEWSFRPRPSLRFTSTEALQFLAIYMPNLQGSFQVQSYEDIEGLLERYKDITDWLQQQIVMSYQLGVYRYSTLDFFKDEVCQLLWFGIRNPDEQVSTFIQLRRNRVPSQRLYRECGNLLSLYCDIFLRYTACPNRIRIWRQEKADEVGLYQVTFSTLFQPVIGGISLRIAGIQKIDVAGPQARYAEALETRDIEKHLDMDQQNLENSFGENQSWVHSVLRKFRTRLFTLIQRRVPPTFSTANKRGCRDLYHYANASDLNGFKFEKLRDLGITKINHMRLIRFEVVRDFERHLEMDTLKNDPITVVYIYDGNFPIWRLYANKGDDESAEESFQLSRSLPSSNFFLPLSAHNVASNYLWTLNILLSNEESRKWAIANGILPLYVNESQRHERAPENPFMARKLREIQIKINRQWPRFRYEINNRRFTEPLQYYAFWFTVVLGVLAIIPAKRERLQALRSQHGSVALSSGVTVDSIVGGMRGLKCMVWEGSELDAYKGIRFHGMSITECQRKLPAANSGEMLPEAMFWLILTSEIPSAAQISSFSSTLAKYSELPKHTTDLLDSLPKSLHPMTQLSIAVSTLNHDSSFAKQYAAGLHKKDYWSPTFDDSINLLAKLPTIASRIYRNIYDAKDQGIDQHADWSMNFARGMGMGENSGMVDMIRLYLALHGDHEGGNVSAHTAHLVNSALADPYLSYASALNGLAGPLHGLAAQEVLVWVLKMQKEIGDDASEEAIEKYLWKTLNSGQVVPGYGHGVLRNPDPRFTALQDFAKRTKGCSDDPLVKLVIKNSQVATKVMKEHGKAKNPFPNVDATSGVLLNHFGMQQTNFYTVVFGVSRAIGCLAQLVWDRALGLPIERPKSMSIEAIFKAIEEKQ</sequence>
<dbReference type="STRING" id="1198029.A0A1U7LPP6"/>
<dbReference type="PANTHER" id="PTHR11739">
    <property type="entry name" value="CITRATE SYNTHASE"/>
    <property type="match status" value="1"/>
</dbReference>
<evidence type="ECO:0000256" key="2">
    <source>
        <dbReference type="ARBA" id="ARBA00010566"/>
    </source>
</evidence>
<dbReference type="GO" id="GO:0005975">
    <property type="term" value="P:carbohydrate metabolic process"/>
    <property type="evidence" value="ECO:0007669"/>
    <property type="project" value="TreeGrafter"/>
</dbReference>
<dbReference type="Gene3D" id="1.10.580.10">
    <property type="entry name" value="Citrate Synthase, domain 1"/>
    <property type="match status" value="1"/>
</dbReference>
<keyword evidence="3 6" id="KW-0808">Transferase</keyword>
<comment type="similarity">
    <text evidence="2 6">Belongs to the citrate synthase family.</text>
</comment>
<dbReference type="AlphaFoldDB" id="A0A1U7LPP6"/>
<reference evidence="7 8" key="1">
    <citation type="submission" date="2016-04" db="EMBL/GenBank/DDBJ databases">
        <title>Evolutionary innovation and constraint leading to complex multicellularity in the Ascomycota.</title>
        <authorList>
            <person name="Cisse O."/>
            <person name="Nguyen A."/>
            <person name="Hewitt D.A."/>
            <person name="Jedd G."/>
            <person name="Stajich J.E."/>
        </authorList>
    </citation>
    <scope>NUCLEOTIDE SEQUENCE [LARGE SCALE GENOMIC DNA]</scope>
    <source>
        <strain evidence="7 8">DAH-3</strain>
    </source>
</reference>
<keyword evidence="8" id="KW-1185">Reference proteome</keyword>
<evidence type="ECO:0000256" key="1">
    <source>
        <dbReference type="ARBA" id="ARBA00004173"/>
    </source>
</evidence>